<evidence type="ECO:0000313" key="3">
    <source>
        <dbReference type="Proteomes" id="UP000472270"/>
    </source>
</evidence>
<reference evidence="2" key="2">
    <citation type="submission" date="2025-09" db="UniProtKB">
        <authorList>
            <consortium name="Ensembl"/>
        </authorList>
    </citation>
    <scope>IDENTIFICATION</scope>
</reference>
<name>A0A673IRN7_9TELE</name>
<sequence>MCPKSRSGMWKRTWMSSMTVLRCTTPVTAAQTWKKRTVLSATPNPNSGRFLKACHSPALRQIL</sequence>
<dbReference type="Proteomes" id="UP000472270">
    <property type="component" value="Unassembled WGS sequence"/>
</dbReference>
<feature type="signal peptide" evidence="1">
    <location>
        <begin position="1"/>
        <end position="29"/>
    </location>
</feature>
<dbReference type="AlphaFoldDB" id="A0A673IRN7"/>
<feature type="chain" id="PRO_5025654195" description="Secreted protein" evidence="1">
    <location>
        <begin position="30"/>
        <end position="63"/>
    </location>
</feature>
<organism evidence="2 3">
    <name type="scientific">Sinocyclocheilus rhinocerous</name>
    <dbReference type="NCBI Taxonomy" id="307959"/>
    <lineage>
        <taxon>Eukaryota</taxon>
        <taxon>Metazoa</taxon>
        <taxon>Chordata</taxon>
        <taxon>Craniata</taxon>
        <taxon>Vertebrata</taxon>
        <taxon>Euteleostomi</taxon>
        <taxon>Actinopterygii</taxon>
        <taxon>Neopterygii</taxon>
        <taxon>Teleostei</taxon>
        <taxon>Ostariophysi</taxon>
        <taxon>Cypriniformes</taxon>
        <taxon>Cyprinidae</taxon>
        <taxon>Cyprininae</taxon>
        <taxon>Sinocyclocheilus</taxon>
    </lineage>
</organism>
<dbReference type="Ensembl" id="ENSSRHT00000041535.1">
    <property type="protein sequence ID" value="ENSSRHP00000040378.1"/>
    <property type="gene ID" value="ENSSRHG00000020540.1"/>
</dbReference>
<keyword evidence="1" id="KW-0732">Signal</keyword>
<evidence type="ECO:0008006" key="4">
    <source>
        <dbReference type="Google" id="ProtNLM"/>
    </source>
</evidence>
<reference evidence="2" key="1">
    <citation type="submission" date="2025-08" db="UniProtKB">
        <authorList>
            <consortium name="Ensembl"/>
        </authorList>
    </citation>
    <scope>IDENTIFICATION</scope>
</reference>
<protein>
    <recommendedName>
        <fullName evidence="4">Secreted protein</fullName>
    </recommendedName>
</protein>
<evidence type="ECO:0000256" key="1">
    <source>
        <dbReference type="SAM" id="SignalP"/>
    </source>
</evidence>
<evidence type="ECO:0000313" key="2">
    <source>
        <dbReference type="Ensembl" id="ENSSRHP00000040378.1"/>
    </source>
</evidence>
<proteinExistence type="predicted"/>
<accession>A0A673IRN7</accession>
<keyword evidence="3" id="KW-1185">Reference proteome</keyword>